<evidence type="ECO:0000313" key="2">
    <source>
        <dbReference type="Proteomes" id="UP001153709"/>
    </source>
</evidence>
<protein>
    <submittedName>
        <fullName evidence="1">Uncharacterized protein</fullName>
    </submittedName>
</protein>
<dbReference type="AlphaFoldDB" id="A0A9N9XGY4"/>
<gene>
    <name evidence="1" type="ORF">DIABBA_LOCUS12206</name>
</gene>
<proteinExistence type="predicted"/>
<dbReference type="EMBL" id="OU898283">
    <property type="protein sequence ID" value="CAG9839440.1"/>
    <property type="molecule type" value="Genomic_DNA"/>
</dbReference>
<evidence type="ECO:0000313" key="1">
    <source>
        <dbReference type="EMBL" id="CAG9839440.1"/>
    </source>
</evidence>
<accession>A0A9N9XGY4</accession>
<organism evidence="1 2">
    <name type="scientific">Diabrotica balteata</name>
    <name type="common">Banded cucumber beetle</name>
    <dbReference type="NCBI Taxonomy" id="107213"/>
    <lineage>
        <taxon>Eukaryota</taxon>
        <taxon>Metazoa</taxon>
        <taxon>Ecdysozoa</taxon>
        <taxon>Arthropoda</taxon>
        <taxon>Hexapoda</taxon>
        <taxon>Insecta</taxon>
        <taxon>Pterygota</taxon>
        <taxon>Neoptera</taxon>
        <taxon>Endopterygota</taxon>
        <taxon>Coleoptera</taxon>
        <taxon>Polyphaga</taxon>
        <taxon>Cucujiformia</taxon>
        <taxon>Chrysomeloidea</taxon>
        <taxon>Chrysomelidae</taxon>
        <taxon>Galerucinae</taxon>
        <taxon>Diabroticina</taxon>
        <taxon>Diabroticites</taxon>
        <taxon>Diabrotica</taxon>
    </lineage>
</organism>
<sequence length="482" mass="55752">MGSSQEDITDDEFDVEEASRDPTVVLQRLKEFSFYLVENIEFNLDFCLKLLEERTVPAKPNSMHVTALSMLCSAIPKIGGGLGSALKTGEVTLFRKIEKKNSRLLADLVYYFSDNKQALRDTVLEAAAEIFASFENKFMEFTCKGGEKRAMMKLAIDASDRIFNYFLSTEQKRDVTKNEFIRGVLYGDSKRNRGGKKEGKSVTKNDNAKQEIKIKTDKLYSKSGIYIPVRNLFYKNDHTKPEKYGYRKLFSWEDETEIMQTWTLDNSLENPIYTINVTDKLLLSIKEYVMSKNRFEEAILARQKLSDEAMEDRQQKHEAALTMLKECYDNIINELEYIQQKTLNMFKESTTLMEKVVENQEADKETTTVIITKLESAHSDILDTKGKQEDILKSNEDIKNNIVAIMTNQEELATSTLKHEDVESIVNDKVKEGAKDGVKEFISETLRENDPGPRIKREVERGLDRTKNELKRVERRIRKFKW</sequence>
<reference evidence="1" key="1">
    <citation type="submission" date="2022-01" db="EMBL/GenBank/DDBJ databases">
        <authorList>
            <person name="King R."/>
        </authorList>
    </citation>
    <scope>NUCLEOTIDE SEQUENCE</scope>
</reference>
<keyword evidence="2" id="KW-1185">Reference proteome</keyword>
<name>A0A9N9XGY4_DIABA</name>
<dbReference type="Proteomes" id="UP001153709">
    <property type="component" value="Chromosome 8"/>
</dbReference>
<dbReference type="OrthoDB" id="6777161at2759"/>